<comment type="caution">
    <text evidence="2">The sequence shown here is derived from an EMBL/GenBank/DDBJ whole genome shotgun (WGS) entry which is preliminary data.</text>
</comment>
<feature type="transmembrane region" description="Helical" evidence="1">
    <location>
        <begin position="243"/>
        <end position="261"/>
    </location>
</feature>
<dbReference type="AlphaFoldDB" id="A0A813WEC8"/>
<dbReference type="Proteomes" id="UP000663877">
    <property type="component" value="Unassembled WGS sequence"/>
</dbReference>
<keyword evidence="1" id="KW-1133">Transmembrane helix</keyword>
<protein>
    <submittedName>
        <fullName evidence="2">Uncharacterized protein</fullName>
    </submittedName>
</protein>
<evidence type="ECO:0000313" key="4">
    <source>
        <dbReference type="Proteomes" id="UP000663832"/>
    </source>
</evidence>
<evidence type="ECO:0000313" key="3">
    <source>
        <dbReference type="EMBL" id="CAF1198151.1"/>
    </source>
</evidence>
<dbReference type="OrthoDB" id="9976952at2759"/>
<feature type="transmembrane region" description="Helical" evidence="1">
    <location>
        <begin position="111"/>
        <end position="137"/>
    </location>
</feature>
<evidence type="ECO:0000313" key="5">
    <source>
        <dbReference type="Proteomes" id="UP000663877"/>
    </source>
</evidence>
<dbReference type="Proteomes" id="UP000663832">
    <property type="component" value="Unassembled WGS sequence"/>
</dbReference>
<organism evidence="2 5">
    <name type="scientific">Adineta steineri</name>
    <dbReference type="NCBI Taxonomy" id="433720"/>
    <lineage>
        <taxon>Eukaryota</taxon>
        <taxon>Metazoa</taxon>
        <taxon>Spiralia</taxon>
        <taxon>Gnathifera</taxon>
        <taxon>Rotifera</taxon>
        <taxon>Eurotatoria</taxon>
        <taxon>Bdelloidea</taxon>
        <taxon>Adinetida</taxon>
        <taxon>Adinetidae</taxon>
        <taxon>Adineta</taxon>
    </lineage>
</organism>
<sequence length="285" mass="32377">MMKFANYFLRFQNSYYGNIRSANSSCPTTDVKWCIDGFDGYKLCIENPSILPTCILALMIGLFCSKRISQLPGEFPSRWYYHLTFFLYGIMMSSAGILHCFLNDDTKSFTSLAVAIIDVGLTSNIAVSFLFCGLCDIQFLNPKSATTRWLLFTTYSIIFILWTFGLTKQWSWAFNVLYTGVVSVCCFIYLITQLSIKSKHHALPALFVGGLYGAIGLLAGSFGADAVCKSEGPFWSQYFGPEFIWFLFSDISVAFMFLYVIRANREQRILVKTYPIDFEKYPGKL</sequence>
<feature type="transmembrane region" description="Helical" evidence="1">
    <location>
        <begin position="80"/>
        <end position="99"/>
    </location>
</feature>
<dbReference type="EMBL" id="CAJNOI010000025">
    <property type="protein sequence ID" value="CAF0854713.1"/>
    <property type="molecule type" value="Genomic_DNA"/>
</dbReference>
<gene>
    <name evidence="2" type="ORF">BJG266_LOCUS8040</name>
    <name evidence="3" type="ORF">QVE165_LOCUS25649</name>
</gene>
<keyword evidence="4" id="KW-1185">Reference proteome</keyword>
<keyword evidence="1" id="KW-0812">Transmembrane</keyword>
<proteinExistence type="predicted"/>
<evidence type="ECO:0000256" key="1">
    <source>
        <dbReference type="SAM" id="Phobius"/>
    </source>
</evidence>
<accession>A0A813WEC8</accession>
<feature type="transmembrane region" description="Helical" evidence="1">
    <location>
        <begin position="149"/>
        <end position="166"/>
    </location>
</feature>
<reference evidence="2" key="1">
    <citation type="submission" date="2021-02" db="EMBL/GenBank/DDBJ databases">
        <authorList>
            <person name="Nowell W R."/>
        </authorList>
    </citation>
    <scope>NUCLEOTIDE SEQUENCE</scope>
</reference>
<keyword evidence="1" id="KW-0472">Membrane</keyword>
<feature type="transmembrane region" description="Helical" evidence="1">
    <location>
        <begin position="203"/>
        <end position="223"/>
    </location>
</feature>
<dbReference type="EMBL" id="CAJNOM010000187">
    <property type="protein sequence ID" value="CAF1198151.1"/>
    <property type="molecule type" value="Genomic_DNA"/>
</dbReference>
<feature type="transmembrane region" description="Helical" evidence="1">
    <location>
        <begin position="172"/>
        <end position="191"/>
    </location>
</feature>
<evidence type="ECO:0000313" key="2">
    <source>
        <dbReference type="EMBL" id="CAF0854713.1"/>
    </source>
</evidence>
<name>A0A813WEC8_9BILA</name>